<keyword evidence="2" id="KW-1185">Reference proteome</keyword>
<evidence type="ECO:0000313" key="1">
    <source>
        <dbReference type="EMBL" id="MBB6037965.1"/>
    </source>
</evidence>
<comment type="caution">
    <text evidence="1">The sequence shown here is derived from an EMBL/GenBank/DDBJ whole genome shotgun (WGS) entry which is preliminary data.</text>
</comment>
<dbReference type="EMBL" id="JACHGT010000014">
    <property type="protein sequence ID" value="MBB6037965.1"/>
    <property type="molecule type" value="Genomic_DNA"/>
</dbReference>
<dbReference type="Proteomes" id="UP000548476">
    <property type="component" value="Unassembled WGS sequence"/>
</dbReference>
<sequence>MSAELSLLSRSFALVNDLSDRPRKGRSRPLPVLSLHADEGGGGEQVYDYLSAASKDCPHILLPGSANRAKTVRQIIFDVYDNLTWYQKSYGVLPLPRFGLLVLGIVGLREEHTEERSHQELEAVIRRALASPDDLADSLTLLGLSLLSSVGGIPGVTDAAVDVTAALASRSLAYARWTRAMKNAVGLTDHTGRTADTHQQVLRVIAWLVKEFHATGGVKRGDDEVAVAAVDRALCRALMADLRDAFTIGPQGLRLLRPCRVLIEDFEVGSAPERFCRYVTEIRAQWREEDAFDPLLIIAVDKRRQARGPARLGSASYADWSARAAGRLHRDDAWHYEVAVGGLDDLDVIRMLAAAGLAGDADTADRVLRRGGGNLTRVTGLVDRMRADGADVLDEPADEGAPS</sequence>
<proteinExistence type="predicted"/>
<name>A0A841FPD1_9ACTN</name>
<evidence type="ECO:0000313" key="2">
    <source>
        <dbReference type="Proteomes" id="UP000548476"/>
    </source>
</evidence>
<protein>
    <submittedName>
        <fullName evidence="1">Uncharacterized protein</fullName>
    </submittedName>
</protein>
<organism evidence="1 2">
    <name type="scientific">Phytomonospora endophytica</name>
    <dbReference type="NCBI Taxonomy" id="714109"/>
    <lineage>
        <taxon>Bacteria</taxon>
        <taxon>Bacillati</taxon>
        <taxon>Actinomycetota</taxon>
        <taxon>Actinomycetes</taxon>
        <taxon>Micromonosporales</taxon>
        <taxon>Micromonosporaceae</taxon>
        <taxon>Phytomonospora</taxon>
    </lineage>
</organism>
<accession>A0A841FPD1</accession>
<gene>
    <name evidence="1" type="ORF">HNR73_005845</name>
</gene>
<reference evidence="1 2" key="1">
    <citation type="submission" date="2020-08" db="EMBL/GenBank/DDBJ databases">
        <title>Genomic Encyclopedia of Type Strains, Phase IV (KMG-IV): sequencing the most valuable type-strain genomes for metagenomic binning, comparative biology and taxonomic classification.</title>
        <authorList>
            <person name="Goeker M."/>
        </authorList>
    </citation>
    <scope>NUCLEOTIDE SEQUENCE [LARGE SCALE GENOMIC DNA]</scope>
    <source>
        <strain evidence="1 2">YIM 65646</strain>
    </source>
</reference>
<dbReference type="RefSeq" id="WP_184790769.1">
    <property type="nucleotide sequence ID" value="NZ_BONT01000066.1"/>
</dbReference>
<dbReference type="AlphaFoldDB" id="A0A841FPD1"/>